<evidence type="ECO:0008006" key="3">
    <source>
        <dbReference type="Google" id="ProtNLM"/>
    </source>
</evidence>
<dbReference type="RefSeq" id="WP_386062668.1">
    <property type="nucleotide sequence ID" value="NZ_JBHLTQ010000004.1"/>
</dbReference>
<evidence type="ECO:0000313" key="1">
    <source>
        <dbReference type="EMBL" id="MFC0604656.1"/>
    </source>
</evidence>
<gene>
    <name evidence="1" type="ORF">ACFFGA_08835</name>
</gene>
<keyword evidence="2" id="KW-1185">Reference proteome</keyword>
<comment type="caution">
    <text evidence="1">The sequence shown here is derived from an EMBL/GenBank/DDBJ whole genome shotgun (WGS) entry which is preliminary data.</text>
</comment>
<evidence type="ECO:0000313" key="2">
    <source>
        <dbReference type="Proteomes" id="UP001589832"/>
    </source>
</evidence>
<protein>
    <recommendedName>
        <fullName evidence="3">HNH endonuclease</fullName>
    </recommendedName>
</protein>
<dbReference type="EMBL" id="JBHLTQ010000004">
    <property type="protein sequence ID" value="MFC0604656.1"/>
    <property type="molecule type" value="Genomic_DNA"/>
</dbReference>
<dbReference type="Proteomes" id="UP001589832">
    <property type="component" value="Unassembled WGS sequence"/>
</dbReference>
<reference evidence="1 2" key="1">
    <citation type="submission" date="2024-09" db="EMBL/GenBank/DDBJ databases">
        <authorList>
            <person name="Sun Q."/>
            <person name="Mori K."/>
        </authorList>
    </citation>
    <scope>NUCLEOTIDE SEQUENCE [LARGE SCALE GENOMIC DNA]</scope>
    <source>
        <strain evidence="1 2">NCAIM B.02481</strain>
    </source>
</reference>
<accession>A0ABV6Q8Q6</accession>
<name>A0ABV6Q8Q6_9FLAO</name>
<sequence>MSISLKTHKILWGKSGNRCSFPDCKVELVMDESESDNPSVVGQEAHIVGKKIKGPRGNSSMPIEDRDKYDNLILLCSIHHKLIDDQPNNYTVVKLTEFKKNHEEWVSKNLSIDKQKQKIELEYAHIIDKWVELGRVSEWKTWASNLLCSGQPSIRKEVYEKLRELQEFIFTRHWSGEIEEIEHALRNFNNVLNDFFIVFDKHKVKEDNWYDTERFYKTSFFEQHVYYRLLNEFNYHVDLTEDLVLELTRAGNRIIRAVRNNLFSTFRNDEGVLIIEYGPTMDLSWKTVRTEYLNYKEKEEFNYINLKDFMTRRKTRSYHFGEGESLKYLSERFNM</sequence>
<proteinExistence type="predicted"/>
<organism evidence="1 2">
    <name type="scientific">Winogradskyella pulchriflava</name>
    <dbReference type="NCBI Taxonomy" id="1110688"/>
    <lineage>
        <taxon>Bacteria</taxon>
        <taxon>Pseudomonadati</taxon>
        <taxon>Bacteroidota</taxon>
        <taxon>Flavobacteriia</taxon>
        <taxon>Flavobacteriales</taxon>
        <taxon>Flavobacteriaceae</taxon>
        <taxon>Winogradskyella</taxon>
    </lineage>
</organism>